<keyword evidence="2" id="KW-1185">Reference proteome</keyword>
<dbReference type="Proteomes" id="UP000321199">
    <property type="component" value="Chromosome"/>
</dbReference>
<reference evidence="1 2" key="1">
    <citation type="submission" date="2019-07" db="EMBL/GenBank/DDBJ databases">
        <title>Complete genome sequence of Comamonas sp. NLF 7-7 isolated from livestock.</title>
        <authorList>
            <person name="Kim D.H."/>
            <person name="Kim J.G."/>
        </authorList>
    </citation>
    <scope>NUCLEOTIDE SEQUENCE [LARGE SCALE GENOMIC DNA]</scope>
    <source>
        <strain evidence="1 2">NLF 7-7</strain>
    </source>
</reference>
<organism evidence="1 2">
    <name type="scientific">Comamonas flocculans</name>
    <dbReference type="NCBI Taxonomy" id="2597701"/>
    <lineage>
        <taxon>Bacteria</taxon>
        <taxon>Pseudomonadati</taxon>
        <taxon>Pseudomonadota</taxon>
        <taxon>Betaproteobacteria</taxon>
        <taxon>Burkholderiales</taxon>
        <taxon>Comamonadaceae</taxon>
        <taxon>Comamonas</taxon>
    </lineage>
</organism>
<protein>
    <submittedName>
        <fullName evidence="1">Uncharacterized protein</fullName>
    </submittedName>
</protein>
<dbReference type="KEGG" id="cof:FOZ74_15260"/>
<accession>A0A5B8RXC9</accession>
<gene>
    <name evidence="1" type="ORF">FOZ74_15260</name>
</gene>
<dbReference type="AlphaFoldDB" id="A0A5B8RXC9"/>
<evidence type="ECO:0000313" key="1">
    <source>
        <dbReference type="EMBL" id="QEA14279.1"/>
    </source>
</evidence>
<dbReference type="EMBL" id="CP042344">
    <property type="protein sequence ID" value="QEA14279.1"/>
    <property type="molecule type" value="Genomic_DNA"/>
</dbReference>
<name>A0A5B8RXC9_9BURK</name>
<sequence length="309" mass="33701">MTDYARLLEPRAITEARLIDCSVPEPDAGVGEIAWTSGEDTAIGELRIRASTHRVYKDAKGGVSTVAPELDPTRWKDEGPTNRWAWADYYESTVTTGASPLTLRVRPGVFGSIVFRALDTGSVRVQCWDAPGGALYHDQTYATDDYLTGDLMWEFYFGEPRQRTYLLIDNLPLHPAAEVLITMTSLAGAAAAGVGTVAFGLWETLGLPEFVFDADLIDRSRIEEEPVTGRMRIKRGVPAVNVSGTCVLDDVQASRVAEVIARYLGVPVAISISAAARYDYLNTFGLVSATVSAINPKQARVRLRTRGIT</sequence>
<dbReference type="OrthoDB" id="6992011at2"/>
<proteinExistence type="predicted"/>
<dbReference type="RefSeq" id="WP_146913898.1">
    <property type="nucleotide sequence ID" value="NZ_CP042344.1"/>
</dbReference>
<evidence type="ECO:0000313" key="2">
    <source>
        <dbReference type="Proteomes" id="UP000321199"/>
    </source>
</evidence>